<sequence length="379" mass="39591">MLRSRALPRRIAPSGALLAVLIGLTSGPPAAADPVSLKQTYQCVFPIMEEDPLTVVIKADLPAKVKVGEQIPAFRVVSVSEVSRTAATALRTVGGATLEGTATADITVHMPEGPLDIGIDNTIPRTPLPDPPTGFAVTATGQAPSLKFRQPGNVKIDVNSLLLTMTPRDTAGAKTALDTFETECTLDPADQNKTLHTIQVEPAPTDPGGDPVPLSYGIKGSSFIKAANGTTPLLGGIDTRYDPGKGTFDADLRLDPTSGRFTLLGFLPATADIAFEQTARTTGTLDTAGSLKSHSEMYVKLTGVSTFGLPIGGGPNCRTVEPAKIDLTGEGRFQPDKGGRLKGTYTLPGLKDCGGFNDMISAFTAGPGNTIDMDLSYKK</sequence>
<name>A0ABV3BK04_9ACTN</name>
<dbReference type="RefSeq" id="WP_359346711.1">
    <property type="nucleotide sequence ID" value="NZ_JBEYXV010000004.1"/>
</dbReference>
<feature type="domain" description="DUF6801" evidence="2">
    <location>
        <begin position="40"/>
        <end position="195"/>
    </location>
</feature>
<protein>
    <submittedName>
        <fullName evidence="3">DUF6801 domain-containing protein</fullName>
    </submittedName>
</protein>
<dbReference type="Proteomes" id="UP001551176">
    <property type="component" value="Unassembled WGS sequence"/>
</dbReference>
<evidence type="ECO:0000313" key="3">
    <source>
        <dbReference type="EMBL" id="MEU6820850.1"/>
    </source>
</evidence>
<keyword evidence="1" id="KW-0732">Signal</keyword>
<feature type="chain" id="PRO_5045532566" evidence="1">
    <location>
        <begin position="32"/>
        <end position="379"/>
    </location>
</feature>
<keyword evidence="4" id="KW-1185">Reference proteome</keyword>
<comment type="caution">
    <text evidence="3">The sequence shown here is derived from an EMBL/GenBank/DDBJ whole genome shotgun (WGS) entry which is preliminary data.</text>
</comment>
<dbReference type="EMBL" id="JBEYXV010000004">
    <property type="protein sequence ID" value="MEU6820850.1"/>
    <property type="molecule type" value="Genomic_DNA"/>
</dbReference>
<feature type="signal peptide" evidence="1">
    <location>
        <begin position="1"/>
        <end position="31"/>
    </location>
</feature>
<proteinExistence type="predicted"/>
<evidence type="ECO:0000313" key="4">
    <source>
        <dbReference type="Proteomes" id="UP001551176"/>
    </source>
</evidence>
<organism evidence="3 4">
    <name type="scientific">Streptomyces atriruber</name>
    <dbReference type="NCBI Taxonomy" id="545121"/>
    <lineage>
        <taxon>Bacteria</taxon>
        <taxon>Bacillati</taxon>
        <taxon>Actinomycetota</taxon>
        <taxon>Actinomycetes</taxon>
        <taxon>Kitasatosporales</taxon>
        <taxon>Streptomycetaceae</taxon>
        <taxon>Streptomyces</taxon>
    </lineage>
</organism>
<evidence type="ECO:0000256" key="1">
    <source>
        <dbReference type="SAM" id="SignalP"/>
    </source>
</evidence>
<gene>
    <name evidence="3" type="ORF">ABZ921_09490</name>
</gene>
<accession>A0ABV3BK04</accession>
<dbReference type="InterPro" id="IPR046542">
    <property type="entry name" value="DUF6801"/>
</dbReference>
<evidence type="ECO:0000259" key="2">
    <source>
        <dbReference type="Pfam" id="PF20611"/>
    </source>
</evidence>
<dbReference type="Pfam" id="PF20611">
    <property type="entry name" value="DUF6801"/>
    <property type="match status" value="1"/>
</dbReference>
<reference evidence="3 4" key="1">
    <citation type="submission" date="2024-06" db="EMBL/GenBank/DDBJ databases">
        <title>The Natural Products Discovery Center: Release of the First 8490 Sequenced Strains for Exploring Actinobacteria Biosynthetic Diversity.</title>
        <authorList>
            <person name="Kalkreuter E."/>
            <person name="Kautsar S.A."/>
            <person name="Yang D."/>
            <person name="Bader C.D."/>
            <person name="Teijaro C.N."/>
            <person name="Fluegel L."/>
            <person name="Davis C.M."/>
            <person name="Simpson J.R."/>
            <person name="Lauterbach L."/>
            <person name="Steele A.D."/>
            <person name="Gui C."/>
            <person name="Meng S."/>
            <person name="Li G."/>
            <person name="Viehrig K."/>
            <person name="Ye F."/>
            <person name="Su P."/>
            <person name="Kiefer A.F."/>
            <person name="Nichols A."/>
            <person name="Cepeda A.J."/>
            <person name="Yan W."/>
            <person name="Fan B."/>
            <person name="Jiang Y."/>
            <person name="Adhikari A."/>
            <person name="Zheng C.-J."/>
            <person name="Schuster L."/>
            <person name="Cowan T.M."/>
            <person name="Smanski M.J."/>
            <person name="Chevrette M.G."/>
            <person name="De Carvalho L.P.S."/>
            <person name="Shen B."/>
        </authorList>
    </citation>
    <scope>NUCLEOTIDE SEQUENCE [LARGE SCALE GENOMIC DNA]</scope>
    <source>
        <strain evidence="3 4">NPDC046838</strain>
    </source>
</reference>